<dbReference type="EMBL" id="JAENQP010000001">
    <property type="protein sequence ID" value="MBO3357632.1"/>
    <property type="molecule type" value="Genomic_DNA"/>
</dbReference>
<reference evidence="1" key="1">
    <citation type="submission" date="2020-12" db="EMBL/GenBank/DDBJ databases">
        <title>Comparative genomics of Clostridium perfringens reveals patterns of host-associated phylogenetic clades and virulence factors.</title>
        <authorList>
            <person name="Smith A.H."/>
            <person name="Geier R."/>
        </authorList>
    </citation>
    <scope>NUCLEOTIDE SEQUENCE</scope>
    <source>
        <strain evidence="1">CHD30677R</strain>
    </source>
</reference>
<dbReference type="Pfam" id="PF05135">
    <property type="entry name" value="Phage_connect_1"/>
    <property type="match status" value="1"/>
</dbReference>
<proteinExistence type="predicted"/>
<dbReference type="InterPro" id="IPR021146">
    <property type="entry name" value="Phage_gp6-like_head-tail"/>
</dbReference>
<dbReference type="InterPro" id="IPR053746">
    <property type="entry name" value="Viral_HT_Connector_Assembly"/>
</dbReference>
<evidence type="ECO:0000313" key="1">
    <source>
        <dbReference type="EMBL" id="MBO3357632.1"/>
    </source>
</evidence>
<dbReference type="AlphaFoldDB" id="A0AAW4IST2"/>
<comment type="caution">
    <text evidence="1">The sequence shown here is derived from an EMBL/GenBank/DDBJ whole genome shotgun (WGS) entry which is preliminary data.</text>
</comment>
<protein>
    <submittedName>
        <fullName evidence="1">Phage head-tail connector protein</fullName>
    </submittedName>
</protein>
<dbReference type="CDD" id="cd08055">
    <property type="entry name" value="gp15"/>
    <property type="match status" value="1"/>
</dbReference>
<dbReference type="Gene3D" id="1.10.246.150">
    <property type="match status" value="1"/>
</dbReference>
<dbReference type="Proteomes" id="UP000668068">
    <property type="component" value="Unassembled WGS sequence"/>
</dbReference>
<accession>A0AAW4IST2</accession>
<sequence>MDNKKILEKIKRRSIAAKNQSDELLNDLIEETEEEIKVYIHRKDIPIGLEGSLVELVVIKCNRLGTEGINSESFSGVSTSYLDGFPKDITKKLRSCRKLP</sequence>
<gene>
    <name evidence="1" type="ORF">JJB47_02425</name>
</gene>
<name>A0AAW4IST2_CLOPF</name>
<dbReference type="RefSeq" id="WP_003477331.1">
    <property type="nucleotide sequence ID" value="NZ_CATNWO010000001.1"/>
</dbReference>
<organism evidence="1 2">
    <name type="scientific">Clostridium perfringens</name>
    <dbReference type="NCBI Taxonomy" id="1502"/>
    <lineage>
        <taxon>Bacteria</taxon>
        <taxon>Bacillati</taxon>
        <taxon>Bacillota</taxon>
        <taxon>Clostridia</taxon>
        <taxon>Eubacteriales</taxon>
        <taxon>Clostridiaceae</taxon>
        <taxon>Clostridium</taxon>
    </lineage>
</organism>
<evidence type="ECO:0000313" key="2">
    <source>
        <dbReference type="Proteomes" id="UP000668068"/>
    </source>
</evidence>